<dbReference type="EMBL" id="MEHK01000001">
    <property type="protein sequence ID" value="OEJ35218.1"/>
    <property type="molecule type" value="Genomic_DNA"/>
</dbReference>
<comment type="caution">
    <text evidence="2">The sequence shown here is derived from an EMBL/GenBank/DDBJ whole genome shotgun (WGS) entry which is preliminary data.</text>
</comment>
<keyword evidence="1" id="KW-0732">Signal</keyword>
<accession>A0A1E5PZZ4</accession>
<keyword evidence="3" id="KW-1185">Reference proteome</keyword>
<dbReference type="Proteomes" id="UP000095705">
    <property type="component" value="Unassembled WGS sequence"/>
</dbReference>
<evidence type="ECO:0000313" key="2">
    <source>
        <dbReference type="EMBL" id="OEJ35218.1"/>
    </source>
</evidence>
<organism evidence="2 3">
    <name type="scientific">Streptomyces subrutilus</name>
    <dbReference type="NCBI Taxonomy" id="36818"/>
    <lineage>
        <taxon>Bacteria</taxon>
        <taxon>Bacillati</taxon>
        <taxon>Actinomycetota</taxon>
        <taxon>Actinomycetes</taxon>
        <taxon>Kitasatosporales</taxon>
        <taxon>Streptomycetaceae</taxon>
        <taxon>Streptomyces</taxon>
    </lineage>
</organism>
<evidence type="ECO:0000313" key="3">
    <source>
        <dbReference type="Proteomes" id="UP000095705"/>
    </source>
</evidence>
<dbReference type="RefSeq" id="WP_069923404.1">
    <property type="nucleotide sequence ID" value="NZ_MEHK01000001.1"/>
</dbReference>
<protein>
    <recommendedName>
        <fullName evidence="4">SH3 domain-containing protein</fullName>
    </recommendedName>
</protein>
<feature type="chain" id="PRO_5009183916" description="SH3 domain-containing protein" evidence="1">
    <location>
        <begin position="28"/>
        <end position="118"/>
    </location>
</feature>
<evidence type="ECO:0000256" key="1">
    <source>
        <dbReference type="SAM" id="SignalP"/>
    </source>
</evidence>
<sequence length="118" mass="12600">MRIRTLLASVTMGAAVLASGIIAPAQAASPDAAATKEVRAASNDQAPARAAAWTEAIKSGAPVRSCPSSTCDPLWRTAYAGQPLEWYNVEINDAGNLWYELNYPRWGWIYCGNVTAPC</sequence>
<evidence type="ECO:0008006" key="4">
    <source>
        <dbReference type="Google" id="ProtNLM"/>
    </source>
</evidence>
<gene>
    <name evidence="2" type="ORF">BGK67_31415</name>
</gene>
<proteinExistence type="predicted"/>
<name>A0A1E5PZZ4_9ACTN</name>
<feature type="signal peptide" evidence="1">
    <location>
        <begin position="1"/>
        <end position="27"/>
    </location>
</feature>
<dbReference type="OrthoDB" id="4301305at2"/>
<reference evidence="2 3" key="1">
    <citation type="submission" date="2016-08" db="EMBL/GenBank/DDBJ databases">
        <title>The complete genome of Streptomyces subrutilus 10-1-1.</title>
        <authorList>
            <person name="Chen X."/>
        </authorList>
    </citation>
    <scope>NUCLEOTIDE SEQUENCE [LARGE SCALE GENOMIC DNA]</scope>
    <source>
        <strain evidence="2 3">10-1-1</strain>
    </source>
</reference>
<dbReference type="AlphaFoldDB" id="A0A1E5PZZ4"/>